<dbReference type="AlphaFoldDB" id="E3NBY4"/>
<dbReference type="PANTHER" id="PTHR23015">
    <property type="entry name" value="UNCHARACTERIZED C.ELEGANS PROTEIN"/>
    <property type="match status" value="1"/>
</dbReference>
<sequence>MTDVTLLDMPDLVMDKILKKLKIAYIMRLRKVCHALRDYIDTKPEYTIRRIKIEVHPSQIHTRLKFHSKTEITLIYQKQGNDCLYRVSNGLLVKYYLLKNKYFMNVFSGDIVDAVKNQNVPLHRLDIYGTYIECLLPFDFEPHVIEVKPNDSETSWTCSILEFIGGFCKSNSSQNPVNSSDFDSDPDAPCPLKPTAAEFYTTFTRILKLRDRPIQIEELIITIINKSDFLNMVPYIDIKNLGRLDISKMNYKNLIYNKVRMYFDELAELDGWEGIRSLNLNSLYMTLPFERFFHMTGVYFPRENVTIEEILYLKENRSKHFHALGNLLHQFQVMLTTPHISYFNFQYWTMEDADRVYSTLGVFRAGIEEKCWYYRIPDTDEVLGLSIDIFHIVSFSRMSASEVPEGVVVMN</sequence>
<evidence type="ECO:0000259" key="1">
    <source>
        <dbReference type="PROSITE" id="PS50181"/>
    </source>
</evidence>
<dbReference type="EMBL" id="DS268590">
    <property type="protein sequence ID" value="EFO92522.1"/>
    <property type="molecule type" value="Genomic_DNA"/>
</dbReference>
<dbReference type="Proteomes" id="UP000008281">
    <property type="component" value="Unassembled WGS sequence"/>
</dbReference>
<dbReference type="CDD" id="cd22150">
    <property type="entry name" value="F-box_CeFBXA-like"/>
    <property type="match status" value="1"/>
</dbReference>
<dbReference type="InterPro" id="IPR040161">
    <property type="entry name" value="FB224"/>
</dbReference>
<dbReference type="HOGENOM" id="CLU_030831_0_1_1"/>
<dbReference type="OrthoDB" id="4878259at2759"/>
<dbReference type="InterPro" id="IPR001810">
    <property type="entry name" value="F-box_dom"/>
</dbReference>
<dbReference type="InterPro" id="IPR002900">
    <property type="entry name" value="DUF38/FTH_CAE_spp"/>
</dbReference>
<dbReference type="PROSITE" id="PS50181">
    <property type="entry name" value="FBOX"/>
    <property type="match status" value="1"/>
</dbReference>
<organism evidence="3">
    <name type="scientific">Caenorhabditis remanei</name>
    <name type="common">Caenorhabditis vulgaris</name>
    <dbReference type="NCBI Taxonomy" id="31234"/>
    <lineage>
        <taxon>Eukaryota</taxon>
        <taxon>Metazoa</taxon>
        <taxon>Ecdysozoa</taxon>
        <taxon>Nematoda</taxon>
        <taxon>Chromadorea</taxon>
        <taxon>Rhabditida</taxon>
        <taxon>Rhabditina</taxon>
        <taxon>Rhabditomorpha</taxon>
        <taxon>Rhabditoidea</taxon>
        <taxon>Rhabditidae</taxon>
        <taxon>Peloderinae</taxon>
        <taxon>Caenorhabditis</taxon>
    </lineage>
</organism>
<dbReference type="GO" id="GO:0045087">
    <property type="term" value="P:innate immune response"/>
    <property type="evidence" value="ECO:0007669"/>
    <property type="project" value="TreeGrafter"/>
</dbReference>
<name>E3NBY4_CAERE</name>
<evidence type="ECO:0000313" key="3">
    <source>
        <dbReference type="Proteomes" id="UP000008281"/>
    </source>
</evidence>
<dbReference type="PANTHER" id="PTHR23015:SF4">
    <property type="entry name" value="DUF38 DOMAIN-CONTAINING PROTEIN-RELATED"/>
    <property type="match status" value="1"/>
</dbReference>
<proteinExistence type="predicted"/>
<evidence type="ECO:0000313" key="2">
    <source>
        <dbReference type="EMBL" id="EFO92522.1"/>
    </source>
</evidence>
<dbReference type="SMART" id="SM00256">
    <property type="entry name" value="FBOX"/>
    <property type="match status" value="1"/>
</dbReference>
<feature type="domain" description="F-box" evidence="1">
    <location>
        <begin position="3"/>
        <end position="51"/>
    </location>
</feature>
<dbReference type="Pfam" id="PF01827">
    <property type="entry name" value="FTH"/>
    <property type="match status" value="1"/>
</dbReference>
<keyword evidence="3" id="KW-1185">Reference proteome</keyword>
<dbReference type="InParanoid" id="E3NBY4"/>
<reference evidence="2" key="1">
    <citation type="submission" date="2007-07" db="EMBL/GenBank/DDBJ databases">
        <title>PCAP assembly of the Caenorhabditis remanei genome.</title>
        <authorList>
            <consortium name="The Caenorhabditis remanei Sequencing Consortium"/>
            <person name="Wilson R.K."/>
        </authorList>
    </citation>
    <scope>NUCLEOTIDE SEQUENCE [LARGE SCALE GENOMIC DNA]</scope>
    <source>
        <strain evidence="2">PB4641</strain>
    </source>
</reference>
<dbReference type="Pfam" id="PF00646">
    <property type="entry name" value="F-box"/>
    <property type="match status" value="1"/>
</dbReference>
<gene>
    <name evidence="2" type="ORF">CRE_14964</name>
</gene>
<protein>
    <recommendedName>
        <fullName evidence="1">F-box domain-containing protein</fullName>
    </recommendedName>
</protein>
<accession>E3NBY4</accession>